<evidence type="ECO:0000313" key="3">
    <source>
        <dbReference type="EMBL" id="VDP63355.1"/>
    </source>
</evidence>
<accession>A0A183GXG9</accession>
<gene>
    <name evidence="3" type="ORF">HPBE_LOCUS27388</name>
</gene>
<reference evidence="5" key="2">
    <citation type="submission" date="2019-09" db="UniProtKB">
        <authorList>
            <consortium name="WormBaseParasite"/>
        </authorList>
    </citation>
    <scope>IDENTIFICATION</scope>
</reference>
<accession>A0A3P8G8R4</accession>
<evidence type="ECO:0000313" key="5">
    <source>
        <dbReference type="WBParaSite" id="HPBE_0002738901-mRNA-1"/>
    </source>
</evidence>
<dbReference type="PANTHER" id="PTHR23017">
    <property type="entry name" value="SERPENTINE RECEPTOR, CLASS X"/>
    <property type="match status" value="1"/>
</dbReference>
<evidence type="ECO:0000313" key="4">
    <source>
        <dbReference type="Proteomes" id="UP000050761"/>
    </source>
</evidence>
<dbReference type="Pfam" id="PF10328">
    <property type="entry name" value="7TM_GPCR_Srx"/>
    <property type="match status" value="1"/>
</dbReference>
<keyword evidence="1" id="KW-0472">Membrane</keyword>
<proteinExistence type="predicted"/>
<feature type="transmembrane region" description="Helical" evidence="1">
    <location>
        <begin position="41"/>
        <end position="60"/>
    </location>
</feature>
<dbReference type="WBParaSite" id="HPBE_0002738901-mRNA-1">
    <property type="protein sequence ID" value="HPBE_0002738901-mRNA-1"/>
    <property type="gene ID" value="HPBE_0002738901"/>
</dbReference>
<keyword evidence="4" id="KW-1185">Reference proteome</keyword>
<dbReference type="InterPro" id="IPR019430">
    <property type="entry name" value="7TM_GPCR_serpentine_rcpt_Srx"/>
</dbReference>
<dbReference type="OrthoDB" id="5855464at2759"/>
<keyword evidence="1" id="KW-1133">Transmembrane helix</keyword>
<feature type="transmembrane region" description="Helical" evidence="1">
    <location>
        <begin position="132"/>
        <end position="153"/>
    </location>
</feature>
<dbReference type="EMBL" id="UZAH01043530">
    <property type="protein sequence ID" value="VDP63355.1"/>
    <property type="molecule type" value="Genomic_DNA"/>
</dbReference>
<organism evidence="4 5">
    <name type="scientific">Heligmosomoides polygyrus</name>
    <name type="common">Parasitic roundworm</name>
    <dbReference type="NCBI Taxonomy" id="6339"/>
    <lineage>
        <taxon>Eukaryota</taxon>
        <taxon>Metazoa</taxon>
        <taxon>Ecdysozoa</taxon>
        <taxon>Nematoda</taxon>
        <taxon>Chromadorea</taxon>
        <taxon>Rhabditida</taxon>
        <taxon>Rhabditina</taxon>
        <taxon>Rhabditomorpha</taxon>
        <taxon>Strongyloidea</taxon>
        <taxon>Heligmosomidae</taxon>
        <taxon>Heligmosomoides</taxon>
    </lineage>
</organism>
<dbReference type="PANTHER" id="PTHR23017:SF3">
    <property type="entry name" value="G-PROTEIN COUPLED RECEPTORS FAMILY 1 PROFILE DOMAIN-CONTAINING PROTEIN"/>
    <property type="match status" value="1"/>
</dbReference>
<sequence>VTFNSKYIPADVCFIYYEPKQWIWIFADTVCGHIISKFTDFYTTLAVLVIILILDCTTLFKLRMNNKLVSTPSSFQVSSNQSSSSSDTVQRRRRNTEIRFFWQTLYQNALFFYEISNFYYLCDLFGNQWAVFFTSTFPWEICHAMDGMIIVLFHFRWSHIRRAPANVNSTAAYSRRKPSDRNVTE</sequence>
<name>A0A183GXG9_HELPZ</name>
<keyword evidence="1" id="KW-0812">Transmembrane</keyword>
<reference evidence="3 4" key="1">
    <citation type="submission" date="2018-11" db="EMBL/GenBank/DDBJ databases">
        <authorList>
            <consortium name="Pathogen Informatics"/>
        </authorList>
    </citation>
    <scope>NUCLEOTIDE SEQUENCE [LARGE SCALE GENOMIC DNA]</scope>
</reference>
<dbReference type="Proteomes" id="UP000050761">
    <property type="component" value="Unassembled WGS sequence"/>
</dbReference>
<protein>
    <submittedName>
        <fullName evidence="5">7TM_GPCR_Srx domain-containing protein</fullName>
    </submittedName>
</protein>
<evidence type="ECO:0000256" key="1">
    <source>
        <dbReference type="SAM" id="Phobius"/>
    </source>
</evidence>
<dbReference type="AlphaFoldDB" id="A0A183GXG9"/>
<feature type="domain" description="7TM GPCR serpentine receptor class x (Srx)" evidence="2">
    <location>
        <begin position="11"/>
        <end position="154"/>
    </location>
</feature>
<evidence type="ECO:0000259" key="2">
    <source>
        <dbReference type="Pfam" id="PF10328"/>
    </source>
</evidence>
<feature type="transmembrane region" description="Helical" evidence="1">
    <location>
        <begin position="100"/>
        <end position="120"/>
    </location>
</feature>